<dbReference type="PATRIC" id="fig|324602.8.peg.578"/>
<protein>
    <recommendedName>
        <fullName evidence="3">DUF192 domain-containing protein</fullName>
    </recommendedName>
</protein>
<evidence type="ECO:0000313" key="1">
    <source>
        <dbReference type="EMBL" id="ABY33757.1"/>
    </source>
</evidence>
<proteinExistence type="predicted"/>
<dbReference type="PANTHER" id="PTHR37953:SF1">
    <property type="entry name" value="UPF0127 PROTEIN MJ1496"/>
    <property type="match status" value="1"/>
</dbReference>
<evidence type="ECO:0000313" key="2">
    <source>
        <dbReference type="Proteomes" id="UP000002008"/>
    </source>
</evidence>
<reference evidence="2" key="1">
    <citation type="journal article" date="2011" name="BMC Genomics">
        <title>Complete genome sequence of the filamentous anoxygenic phototrophic bacterium Chloroflexus aurantiacus.</title>
        <authorList>
            <person name="Tang K.H."/>
            <person name="Barry K."/>
            <person name="Chertkov O."/>
            <person name="Dalin E."/>
            <person name="Han C.S."/>
            <person name="Hauser L.J."/>
            <person name="Honchak B.M."/>
            <person name="Karbach L.E."/>
            <person name="Land M.L."/>
            <person name="Lapidus A."/>
            <person name="Larimer F.W."/>
            <person name="Mikhailova N."/>
            <person name="Pitluck S."/>
            <person name="Pierson B.K."/>
            <person name="Blankenship R.E."/>
        </authorList>
    </citation>
    <scope>NUCLEOTIDE SEQUENCE [LARGE SCALE GENOMIC DNA]</scope>
    <source>
        <strain evidence="2">ATCC 29366 / DSM 635 / J-10-fl</strain>
    </source>
</reference>
<dbReference type="EMBL" id="CP000909">
    <property type="protein sequence ID" value="ABY33757.1"/>
    <property type="molecule type" value="Genomic_DNA"/>
</dbReference>
<dbReference type="KEGG" id="cau:Caur_0509"/>
<dbReference type="InterPro" id="IPR003795">
    <property type="entry name" value="DUF192"/>
</dbReference>
<name>A9WE97_CHLAA</name>
<dbReference type="AlphaFoldDB" id="A9WE97"/>
<gene>
    <name evidence="1" type="ordered locus">Caur_0509</name>
</gene>
<dbReference type="EnsemblBacteria" id="ABY33757">
    <property type="protein sequence ID" value="ABY33757"/>
    <property type="gene ID" value="Caur_0509"/>
</dbReference>
<dbReference type="PANTHER" id="PTHR37953">
    <property type="entry name" value="UPF0127 PROTEIN MJ1496"/>
    <property type="match status" value="1"/>
</dbReference>
<dbReference type="InParanoid" id="A9WE97"/>
<sequence length="126" mass="14019">MGWEIKARMVQVVNQTRRAILASQCEVARSFFARGRGLLGRQSLPVGGGLLIEPCNSIHMLFMRFAIDAIFVDRNGTVVALYPDLPPWRIYAGHRQARYVLELPVGVIAATNTVVGDQIVVQELQE</sequence>
<accession>A9WE97</accession>
<dbReference type="eggNOG" id="COG1430">
    <property type="taxonomic scope" value="Bacteria"/>
</dbReference>
<keyword evidence="2" id="KW-1185">Reference proteome</keyword>
<dbReference type="InterPro" id="IPR038695">
    <property type="entry name" value="Saro_0823-like_sf"/>
</dbReference>
<evidence type="ECO:0008006" key="3">
    <source>
        <dbReference type="Google" id="ProtNLM"/>
    </source>
</evidence>
<organism evidence="1 2">
    <name type="scientific">Chloroflexus aurantiacus (strain ATCC 29366 / DSM 635 / J-10-fl)</name>
    <dbReference type="NCBI Taxonomy" id="324602"/>
    <lineage>
        <taxon>Bacteria</taxon>
        <taxon>Bacillati</taxon>
        <taxon>Chloroflexota</taxon>
        <taxon>Chloroflexia</taxon>
        <taxon>Chloroflexales</taxon>
        <taxon>Chloroflexineae</taxon>
        <taxon>Chloroflexaceae</taxon>
        <taxon>Chloroflexus</taxon>
    </lineage>
</organism>
<dbReference type="Pfam" id="PF02643">
    <property type="entry name" value="DUF192"/>
    <property type="match status" value="1"/>
</dbReference>
<dbReference type="Gene3D" id="2.60.120.1140">
    <property type="entry name" value="Protein of unknown function DUF192"/>
    <property type="match status" value="1"/>
</dbReference>
<dbReference type="Proteomes" id="UP000002008">
    <property type="component" value="Chromosome"/>
</dbReference>
<dbReference type="HOGENOM" id="CLU_097039_4_0_0"/>
<dbReference type="STRING" id="324602.Caur_0509"/>